<dbReference type="PRINTS" id="PR00320">
    <property type="entry name" value="GPROTEINBRPT"/>
</dbReference>
<feature type="non-terminal residue" evidence="3">
    <location>
        <position position="1"/>
    </location>
</feature>
<reference evidence="3" key="1">
    <citation type="journal article" date="2013" name="Genome Biol.">
        <title>Draft genome of the mountain pine beetle, Dendroctonus ponderosae Hopkins, a major forest pest.</title>
        <authorList>
            <person name="Keeling C.I."/>
            <person name="Yuen M.M."/>
            <person name="Liao N.Y."/>
            <person name="Docking T.R."/>
            <person name="Chan S.K."/>
            <person name="Taylor G.A."/>
            <person name="Palmquist D.L."/>
            <person name="Jackman S.D."/>
            <person name="Nguyen A."/>
            <person name="Li M."/>
            <person name="Henderson H."/>
            <person name="Janes J.K."/>
            <person name="Zhao Y."/>
            <person name="Pandoh P."/>
            <person name="Moore R."/>
            <person name="Sperling F.A."/>
            <person name="Huber D.P."/>
            <person name="Birol I."/>
            <person name="Jones S.J."/>
            <person name="Bohlmann J."/>
        </authorList>
    </citation>
    <scope>NUCLEOTIDE SEQUENCE</scope>
</reference>
<dbReference type="SUPFAM" id="SSF50978">
    <property type="entry name" value="WD40 repeat-like"/>
    <property type="match status" value="1"/>
</dbReference>
<dbReference type="AlphaFoldDB" id="N6TG78"/>
<dbReference type="PANTHER" id="PTHR19848:SF8">
    <property type="entry name" value="F-BOX AND WD REPEAT DOMAIN CONTAINING 7"/>
    <property type="match status" value="1"/>
</dbReference>
<dbReference type="EMBL" id="KB740967">
    <property type="protein sequence ID" value="ENN76778.1"/>
    <property type="molecule type" value="Genomic_DNA"/>
</dbReference>
<dbReference type="HOGENOM" id="CLU_1195925_0_0_1"/>
<dbReference type="PROSITE" id="PS50294">
    <property type="entry name" value="WD_REPEATS_REGION"/>
    <property type="match status" value="2"/>
</dbReference>
<accession>N6TG78</accession>
<evidence type="ECO:0000256" key="2">
    <source>
        <dbReference type="ARBA" id="ARBA00022737"/>
    </source>
</evidence>
<dbReference type="SMART" id="SM00320">
    <property type="entry name" value="WD40"/>
    <property type="match status" value="4"/>
</dbReference>
<dbReference type="InterPro" id="IPR036322">
    <property type="entry name" value="WD40_repeat_dom_sf"/>
</dbReference>
<keyword evidence="2" id="KW-0677">Repeat</keyword>
<dbReference type="Gene3D" id="2.130.10.10">
    <property type="entry name" value="YVTN repeat-like/Quinoprotein amine dehydrogenase"/>
    <property type="match status" value="1"/>
</dbReference>
<name>N6TG78_DENPD</name>
<evidence type="ECO:0000313" key="3">
    <source>
        <dbReference type="EMBL" id="ENN76778.1"/>
    </source>
</evidence>
<dbReference type="PANTHER" id="PTHR19848">
    <property type="entry name" value="WD40 REPEAT PROTEIN"/>
    <property type="match status" value="1"/>
</dbReference>
<dbReference type="PROSITE" id="PS50082">
    <property type="entry name" value="WD_REPEATS_2"/>
    <property type="match status" value="3"/>
</dbReference>
<dbReference type="Pfam" id="PF00400">
    <property type="entry name" value="WD40"/>
    <property type="match status" value="4"/>
</dbReference>
<dbReference type="InterPro" id="IPR015943">
    <property type="entry name" value="WD40/YVTN_repeat-like_dom_sf"/>
</dbReference>
<organism evidence="3">
    <name type="scientific">Dendroctonus ponderosae</name>
    <name type="common">Mountain pine beetle</name>
    <dbReference type="NCBI Taxonomy" id="77166"/>
    <lineage>
        <taxon>Eukaryota</taxon>
        <taxon>Metazoa</taxon>
        <taxon>Ecdysozoa</taxon>
        <taxon>Arthropoda</taxon>
        <taxon>Hexapoda</taxon>
        <taxon>Insecta</taxon>
        <taxon>Pterygota</taxon>
        <taxon>Neoptera</taxon>
        <taxon>Endopterygota</taxon>
        <taxon>Coleoptera</taxon>
        <taxon>Polyphaga</taxon>
        <taxon>Cucujiformia</taxon>
        <taxon>Curculionidae</taxon>
        <taxon>Scolytinae</taxon>
        <taxon>Dendroctonus</taxon>
    </lineage>
</organism>
<dbReference type="InterPro" id="IPR020472">
    <property type="entry name" value="WD40_PAC1"/>
</dbReference>
<gene>
    <name evidence="3" type="ORF">YQE_06619</name>
</gene>
<keyword evidence="1" id="KW-0853">WD repeat</keyword>
<evidence type="ECO:0000256" key="1">
    <source>
        <dbReference type="ARBA" id="ARBA00022574"/>
    </source>
</evidence>
<protein>
    <submittedName>
        <fullName evidence="3">Uncharacterized protein</fullName>
    </submittedName>
</protein>
<sequence length="232" mass="25524">MDTVFLGGGYIKIYTFRSTDHIKSFLKVKKKTHHHLTAHTGFISCLDISRDGQLSVTGATDHLVNVWQLNNQELVLTLNGHSAPVTAVSFAPSGLFVASGSEDGTVKVWGLTLGTLVLTFSRHTSSIAAVFVLMDSSRIISSDDNATIYMWHADNVATNGYTTLKIWALMREDERYAVTHPEEITCFVITVDSTHIITGSKDMSLKVWLVAGGKLSQGLFYYVLHKANFIIG</sequence>
<dbReference type="OrthoDB" id="9990676at2759"/>
<dbReference type="OMA" id="VRSESHY"/>
<proteinExistence type="predicted"/>
<dbReference type="InterPro" id="IPR001680">
    <property type="entry name" value="WD40_rpt"/>
</dbReference>